<protein>
    <submittedName>
        <fullName evidence="2">Uncharacterized protein</fullName>
    </submittedName>
</protein>
<feature type="chain" id="PRO_5043909794" evidence="1">
    <location>
        <begin position="25"/>
        <end position="513"/>
    </location>
</feature>
<gene>
    <name evidence="2" type="ORF">VFSR5_0015</name>
</gene>
<evidence type="ECO:0000256" key="1">
    <source>
        <dbReference type="SAM" id="SignalP"/>
    </source>
</evidence>
<proteinExistence type="predicted"/>
<organism evidence="2 3">
    <name type="scientific">Aliivibrio fischeri SR5</name>
    <dbReference type="NCBI Taxonomy" id="1088719"/>
    <lineage>
        <taxon>Bacteria</taxon>
        <taxon>Pseudomonadati</taxon>
        <taxon>Pseudomonadota</taxon>
        <taxon>Gammaproteobacteria</taxon>
        <taxon>Vibrionales</taxon>
        <taxon>Vibrionaceae</taxon>
        <taxon>Aliivibrio</taxon>
    </lineage>
</organism>
<evidence type="ECO:0000313" key="2">
    <source>
        <dbReference type="EMBL" id="EHN71393.1"/>
    </source>
</evidence>
<dbReference type="EMBL" id="AHIH01000001">
    <property type="protein sequence ID" value="EHN71393.1"/>
    <property type="molecule type" value="Genomic_DNA"/>
</dbReference>
<evidence type="ECO:0000313" key="3">
    <source>
        <dbReference type="Proteomes" id="UP000004521"/>
    </source>
</evidence>
<name>A0AAV3EXD8_ALIFS</name>
<accession>A0AAV3EXD8</accession>
<dbReference type="RefSeq" id="WP_005416789.1">
    <property type="nucleotide sequence ID" value="NZ_CM001400.1"/>
</dbReference>
<sequence length="513" mass="56703">MKNFYKMKLLSSLIITIASSSSMAAYATYENNLWEKGTTEILSHEELDILKNEWDSQIMIYNRNAPGTLVNEITRSVNFISGERGRNCFSQPPEYIEVSVDGGKSVASNIYSSYSEVDDFFESANHVGAGGTFGKFSASASYKKSMAREVHDISDSTSAVFKISEETNALQYNGWPEIHPYPRQWLNGSEQGKVNFRNFCGDGYIDKVTAGKSLNLVIDIQSESKSVIERKGVAAEVKAAFGLFGASAGSSQMEELKKYQKDYSFFMKAYLEGSRVPVSDINLDNVYSRLVEFENEGTAYAKLISFTSQRYDPPNWGDDHATVFANVSIPLETIEGWRKHMDDQYYPKCNNASGEISSICIQTQEKYNEMETNCSNASSWDACIPVDSNICKLEGGTSCNDLINYDNTPPPPPQPTWKVIYSGTPTTKQFTLPSGVRSIKINGVVRLADYSVSESKIRECQGGPIYVTASCKVGVNSLSVQGCYDKVSHGAASQCNAVTVIADGRVRKLEVLQ</sequence>
<reference evidence="2 3" key="1">
    <citation type="journal article" date="2012" name="J. Bacteriol.">
        <title>Draft Genome Sequence of Vibrio fischeri SR5, a Strain Isolated from the Light Organ of the Mediterranean Squid Sepiola robusta.</title>
        <authorList>
            <person name="Gyllborg M.C."/>
            <person name="Sahl J.W."/>
            <person name="Cronin D.C.III."/>
            <person name="Rasko D.A."/>
            <person name="Mandel M.J."/>
        </authorList>
    </citation>
    <scope>NUCLEOTIDE SEQUENCE [LARGE SCALE GENOMIC DNA]</scope>
    <source>
        <strain evidence="2 3">SR5</strain>
    </source>
</reference>
<comment type="caution">
    <text evidence="2">The sequence shown here is derived from an EMBL/GenBank/DDBJ whole genome shotgun (WGS) entry which is preliminary data.</text>
</comment>
<feature type="signal peptide" evidence="1">
    <location>
        <begin position="1"/>
        <end position="24"/>
    </location>
</feature>
<keyword evidence="1" id="KW-0732">Signal</keyword>
<dbReference type="Proteomes" id="UP000004521">
    <property type="component" value="Chromosome I"/>
</dbReference>
<dbReference type="AlphaFoldDB" id="A0AAV3EXD8"/>